<keyword evidence="2" id="KW-0456">Lyase</keyword>
<dbReference type="Pfam" id="PF09492">
    <property type="entry name" value="Pec_lyase"/>
    <property type="match status" value="1"/>
</dbReference>
<dbReference type="InterPro" id="IPR012669">
    <property type="entry name" value="Pectate_lyase"/>
</dbReference>
<evidence type="ECO:0000313" key="3">
    <source>
        <dbReference type="Proteomes" id="UP000315010"/>
    </source>
</evidence>
<keyword evidence="3" id="KW-1185">Reference proteome</keyword>
<organism evidence="2 3">
    <name type="scientific">Novipirellula herctigrandis</name>
    <dbReference type="NCBI Taxonomy" id="2527986"/>
    <lineage>
        <taxon>Bacteria</taxon>
        <taxon>Pseudomonadati</taxon>
        <taxon>Planctomycetota</taxon>
        <taxon>Planctomycetia</taxon>
        <taxon>Pirellulales</taxon>
        <taxon>Pirellulaceae</taxon>
        <taxon>Novipirellula</taxon>
    </lineage>
</organism>
<feature type="signal peptide" evidence="1">
    <location>
        <begin position="1"/>
        <end position="21"/>
    </location>
</feature>
<dbReference type="Gene3D" id="1.50.10.20">
    <property type="match status" value="1"/>
</dbReference>
<keyword evidence="1" id="KW-0732">Signal</keyword>
<dbReference type="Proteomes" id="UP000315010">
    <property type="component" value="Unassembled WGS sequence"/>
</dbReference>
<dbReference type="OrthoDB" id="9804686at2"/>
<dbReference type="GO" id="GO:0016829">
    <property type="term" value="F:lyase activity"/>
    <property type="evidence" value="ECO:0007669"/>
    <property type="project" value="UniProtKB-KW"/>
</dbReference>
<dbReference type="NCBIfam" id="TIGR02474">
    <property type="entry name" value="pec_lyase"/>
    <property type="match status" value="1"/>
</dbReference>
<dbReference type="AlphaFoldDB" id="A0A5C5Z9F7"/>
<protein>
    <submittedName>
        <fullName evidence="2">Pectic acid lyase</fullName>
    </submittedName>
</protein>
<gene>
    <name evidence="2" type="ORF">CA13_49160</name>
</gene>
<reference evidence="2 3" key="1">
    <citation type="submission" date="2019-02" db="EMBL/GenBank/DDBJ databases">
        <title>Deep-cultivation of Planctomycetes and their phenomic and genomic characterization uncovers novel biology.</title>
        <authorList>
            <person name="Wiegand S."/>
            <person name="Jogler M."/>
            <person name="Boedeker C."/>
            <person name="Pinto D."/>
            <person name="Vollmers J."/>
            <person name="Rivas-Marin E."/>
            <person name="Kohn T."/>
            <person name="Peeters S.H."/>
            <person name="Heuer A."/>
            <person name="Rast P."/>
            <person name="Oberbeckmann S."/>
            <person name="Bunk B."/>
            <person name="Jeske O."/>
            <person name="Meyerdierks A."/>
            <person name="Storesund J.E."/>
            <person name="Kallscheuer N."/>
            <person name="Luecker S."/>
            <person name="Lage O.M."/>
            <person name="Pohl T."/>
            <person name="Merkel B.J."/>
            <person name="Hornburger P."/>
            <person name="Mueller R.-W."/>
            <person name="Bruemmer F."/>
            <person name="Labrenz M."/>
            <person name="Spormann A.M."/>
            <person name="Op Den Camp H."/>
            <person name="Overmann J."/>
            <person name="Amann R."/>
            <person name="Jetten M.S.M."/>
            <person name="Mascher T."/>
            <person name="Medema M.H."/>
            <person name="Devos D.P."/>
            <person name="Kaster A.-K."/>
            <person name="Ovreas L."/>
            <person name="Rohde M."/>
            <person name="Galperin M.Y."/>
            <person name="Jogler C."/>
        </authorList>
    </citation>
    <scope>NUCLEOTIDE SEQUENCE [LARGE SCALE GENOMIC DNA]</scope>
    <source>
        <strain evidence="2 3">CA13</strain>
    </source>
</reference>
<comment type="caution">
    <text evidence="2">The sequence shown here is derived from an EMBL/GenBank/DDBJ whole genome shotgun (WGS) entry which is preliminary data.</text>
</comment>
<evidence type="ECO:0000313" key="2">
    <source>
        <dbReference type="EMBL" id="TWT83451.1"/>
    </source>
</evidence>
<name>A0A5C5Z9F7_9BACT</name>
<proteinExistence type="predicted"/>
<dbReference type="RefSeq" id="WP_146400632.1">
    <property type="nucleotide sequence ID" value="NZ_SJPJ01000001.1"/>
</dbReference>
<feature type="chain" id="PRO_5023100859" evidence="1">
    <location>
        <begin position="22"/>
        <end position="343"/>
    </location>
</feature>
<evidence type="ECO:0000256" key="1">
    <source>
        <dbReference type="SAM" id="SignalP"/>
    </source>
</evidence>
<accession>A0A5C5Z9F7</accession>
<dbReference type="EMBL" id="SJPJ01000001">
    <property type="protein sequence ID" value="TWT83451.1"/>
    <property type="molecule type" value="Genomic_DNA"/>
</dbReference>
<dbReference type="SUPFAM" id="SSF81853">
    <property type="entry name" value="Family 10 polysaccharide lyase"/>
    <property type="match status" value="1"/>
</dbReference>
<sequence precursor="true">MILRTSITFALLLAFSLSLSAATPADNLTRKPDSWFSSDEGRKAMACILSWQTKHGDWPKNKDTTREKYSGDRAKLQGTFDNGATAGELRVLARGFRVTDDVRYKQALLAGFDHILEAQYANGGWPQYFPLSKQYHRHITFNDGSMIRLLEFLSATATSKDFGFLDEGRRTAASKAVERGIECIIKCQVVIDGVPTVWCAQHDEVTLAPADGRSYELASLSGAESAGVLNFLMRLDSPNPEIIQAVHSGVEWFESVKIDGFRYKKSGSERNLTEDASARPLWARFYEIQSNRPFFCGRDGIVKYDIEEIESERRSGYSWYGNWGENVANAYAKWPYHNGESVP</sequence>